<dbReference type="Pfam" id="PF13445">
    <property type="entry name" value="zf-RING_UBOX"/>
    <property type="match status" value="1"/>
</dbReference>
<dbReference type="SMART" id="SM00184">
    <property type="entry name" value="RING"/>
    <property type="match status" value="1"/>
</dbReference>
<dbReference type="AlphaFoldDB" id="A0A811LBG0"/>
<evidence type="ECO:0000256" key="1">
    <source>
        <dbReference type="ARBA" id="ARBA00022723"/>
    </source>
</evidence>
<sequence length="875" mass="99489">MRYKCGICIEKLSNPVLIRECGHLFCERCLNQWAQVRQNGSNNSCPFCRTDYTARGLIKVSYASKPLIQNAELYTKKAKLEKEVAAKRKLLTDHTAKYNKIIKNLEDSVKSAESRLQSNKSLEQNLHEEMAIKQNNVQQAQQKLTVCRNFFKKVAEKRLKPRHEPELDIKMAYDIAARRIFKCRTLVTEKRAKSDEIAKSREVSHDLKQFFAKLGQERLEEALTYEMYTMVCSMMGWTPKEKAQEKEDTVVEEAEVSEEQPIPTTTSMDPEKLNKKLAFMNRDCDPKAGQKKTANPFEKLRMLSDKEKRLHLPKENQKTERSNFPNFIFTSPNKAGEDRRNDEKRPKGQFDLRYAPKKGKNQGKMTKETKNATIDDSLFEQLQALDTVVVHDHTTLNMTVHDATLADSPFAARQVKFNRQSFENRRKTFTGIGKNETIHLDSDEDIVVDERARKEALVGKRDRKDGEEDNDRIDDDVLVHRTSKNNGYGKENGRKRSEDRDIILDDDVVDENMEDMQILDTIDLEEAENNTIKPGNSVADSEGTSKTLKKAARQVLVPTTISKNFKSNQGLEKKRYSLEDAENHGEDDVDIEVKKRRSESSVNDRNWQNQGKTAKNKGKSAKINGKNRESDGVLTLNDGLGLKVDVLSYEEPCTSQRDSELIEKARKTSEVTAGDIETAKSASKSVEVVENETDFNEDADENAVTDSENTVGYSGGLGKLVKKLQKAPELTPGTIRSNKLMQIQKRKRPVDQKLKGNGLATVETMSLATEKRPSPVASSSKIGRNDKKSPAKPDFGRKFTKINAEFGKKEQKLPLITMNNQNQKLISRKKPESTVVTKRPKFFVPKTTTKSYVQMPLTKFCVPKKKDDDEVITLD</sequence>
<feature type="coiled-coil region" evidence="5">
    <location>
        <begin position="70"/>
        <end position="143"/>
    </location>
</feature>
<evidence type="ECO:0000256" key="2">
    <source>
        <dbReference type="ARBA" id="ARBA00022771"/>
    </source>
</evidence>
<feature type="region of interest" description="Disordered" evidence="6">
    <location>
        <begin position="576"/>
        <end position="630"/>
    </location>
</feature>
<keyword evidence="1" id="KW-0479">Metal-binding</keyword>
<evidence type="ECO:0000256" key="6">
    <source>
        <dbReference type="SAM" id="MobiDB-lite"/>
    </source>
</evidence>
<dbReference type="PROSITE" id="PS00518">
    <property type="entry name" value="ZF_RING_1"/>
    <property type="match status" value="1"/>
</dbReference>
<feature type="compositionally biased region" description="Polar residues" evidence="6">
    <location>
        <begin position="600"/>
        <end position="613"/>
    </location>
</feature>
<dbReference type="InterPro" id="IPR047134">
    <property type="entry name" value="RNF4"/>
</dbReference>
<evidence type="ECO:0000256" key="3">
    <source>
        <dbReference type="ARBA" id="ARBA00022833"/>
    </source>
</evidence>
<feature type="compositionally biased region" description="Basic and acidic residues" evidence="6">
    <location>
        <begin position="335"/>
        <end position="350"/>
    </location>
</feature>
<evidence type="ECO:0000256" key="5">
    <source>
        <dbReference type="SAM" id="Coils"/>
    </source>
</evidence>
<dbReference type="InterPro" id="IPR001841">
    <property type="entry name" value="Znf_RING"/>
</dbReference>
<dbReference type="InterPro" id="IPR017907">
    <property type="entry name" value="Znf_RING_CS"/>
</dbReference>
<protein>
    <recommendedName>
        <fullName evidence="7">RING-type domain-containing protein</fullName>
    </recommendedName>
</protein>
<dbReference type="InterPro" id="IPR027370">
    <property type="entry name" value="Znf-RING_euk"/>
</dbReference>
<dbReference type="EMBL" id="CAJFCW020000005">
    <property type="protein sequence ID" value="CAG9121237.1"/>
    <property type="molecule type" value="Genomic_DNA"/>
</dbReference>
<keyword evidence="3" id="KW-0862">Zinc</keyword>
<dbReference type="GO" id="GO:0008270">
    <property type="term" value="F:zinc ion binding"/>
    <property type="evidence" value="ECO:0007669"/>
    <property type="project" value="UniProtKB-KW"/>
</dbReference>
<feature type="compositionally biased region" description="Basic and acidic residues" evidence="6">
    <location>
        <begin position="312"/>
        <end position="321"/>
    </location>
</feature>
<comment type="caution">
    <text evidence="8">The sequence shown here is derived from an EMBL/GenBank/DDBJ whole genome shotgun (WGS) entry which is preliminary data.</text>
</comment>
<dbReference type="PANTHER" id="PTHR23041:SF78">
    <property type="entry name" value="E3 UBIQUITIN-PROTEIN LIGASE RNF4"/>
    <property type="match status" value="1"/>
</dbReference>
<feature type="compositionally biased region" description="Basic and acidic residues" evidence="6">
    <location>
        <begin position="783"/>
        <end position="797"/>
    </location>
</feature>
<dbReference type="PANTHER" id="PTHR23041">
    <property type="entry name" value="RING FINGER DOMAIN-CONTAINING"/>
    <property type="match status" value="1"/>
</dbReference>
<feature type="compositionally biased region" description="Polar residues" evidence="6">
    <location>
        <begin position="322"/>
        <end position="333"/>
    </location>
</feature>
<name>A0A811LBG0_9BILA</name>
<dbReference type="InterPro" id="IPR013083">
    <property type="entry name" value="Znf_RING/FYVE/PHD"/>
</dbReference>
<proteinExistence type="predicted"/>
<evidence type="ECO:0000259" key="7">
    <source>
        <dbReference type="PROSITE" id="PS50089"/>
    </source>
</evidence>
<feature type="region of interest" description="Disordered" evidence="6">
    <location>
        <begin position="312"/>
        <end position="366"/>
    </location>
</feature>
<keyword evidence="5" id="KW-0175">Coiled coil</keyword>
<organism evidence="8 9">
    <name type="scientific">Bursaphelenchus okinawaensis</name>
    <dbReference type="NCBI Taxonomy" id="465554"/>
    <lineage>
        <taxon>Eukaryota</taxon>
        <taxon>Metazoa</taxon>
        <taxon>Ecdysozoa</taxon>
        <taxon>Nematoda</taxon>
        <taxon>Chromadorea</taxon>
        <taxon>Rhabditida</taxon>
        <taxon>Tylenchina</taxon>
        <taxon>Tylenchomorpha</taxon>
        <taxon>Aphelenchoidea</taxon>
        <taxon>Aphelenchoididae</taxon>
        <taxon>Bursaphelenchus</taxon>
    </lineage>
</organism>
<dbReference type="EMBL" id="CAJFDH010000005">
    <property type="protein sequence ID" value="CAD5225723.1"/>
    <property type="molecule type" value="Genomic_DNA"/>
</dbReference>
<evidence type="ECO:0000256" key="4">
    <source>
        <dbReference type="PROSITE-ProRule" id="PRU00175"/>
    </source>
</evidence>
<feature type="compositionally biased region" description="Basic and acidic residues" evidence="6">
    <location>
        <begin position="576"/>
        <end position="586"/>
    </location>
</feature>
<dbReference type="Proteomes" id="UP000783686">
    <property type="component" value="Unassembled WGS sequence"/>
</dbReference>
<feature type="domain" description="RING-type" evidence="7">
    <location>
        <begin position="5"/>
        <end position="49"/>
    </location>
</feature>
<feature type="region of interest" description="Disordered" evidence="6">
    <location>
        <begin position="768"/>
        <end position="798"/>
    </location>
</feature>
<evidence type="ECO:0000313" key="8">
    <source>
        <dbReference type="EMBL" id="CAD5225723.1"/>
    </source>
</evidence>
<gene>
    <name evidence="8" type="ORF">BOKJ2_LOCUS11720</name>
</gene>
<dbReference type="OrthoDB" id="9049620at2759"/>
<reference evidence="8" key="1">
    <citation type="submission" date="2020-09" db="EMBL/GenBank/DDBJ databases">
        <authorList>
            <person name="Kikuchi T."/>
        </authorList>
    </citation>
    <scope>NUCLEOTIDE SEQUENCE</scope>
    <source>
        <strain evidence="8">SH1</strain>
    </source>
</reference>
<dbReference type="SUPFAM" id="SSF57850">
    <property type="entry name" value="RING/U-box"/>
    <property type="match status" value="1"/>
</dbReference>
<accession>A0A811LBG0</accession>
<dbReference type="PROSITE" id="PS50089">
    <property type="entry name" value="ZF_RING_2"/>
    <property type="match status" value="1"/>
</dbReference>
<keyword evidence="2 4" id="KW-0863">Zinc-finger</keyword>
<dbReference type="Gene3D" id="3.30.40.10">
    <property type="entry name" value="Zinc/RING finger domain, C3HC4 (zinc finger)"/>
    <property type="match status" value="1"/>
</dbReference>
<keyword evidence="9" id="KW-1185">Reference proteome</keyword>
<evidence type="ECO:0000313" key="9">
    <source>
        <dbReference type="Proteomes" id="UP000614601"/>
    </source>
</evidence>
<dbReference type="Proteomes" id="UP000614601">
    <property type="component" value="Unassembled WGS sequence"/>
</dbReference>